<keyword evidence="4" id="KW-0645">Protease</keyword>
<comment type="cofactor">
    <cofactor evidence="1 11">
        <name>Zn(2+)</name>
        <dbReference type="ChEBI" id="CHEBI:29105"/>
    </cofactor>
</comment>
<keyword evidence="8 11" id="KW-1133">Transmembrane helix</keyword>
<feature type="transmembrane region" description="Helical" evidence="11">
    <location>
        <begin position="348"/>
        <end position="369"/>
    </location>
</feature>
<evidence type="ECO:0000256" key="6">
    <source>
        <dbReference type="ARBA" id="ARBA00022801"/>
    </source>
</evidence>
<sequence length="371" mass="40374">MTESPSIFLMIIGFLLVLGPLVTVHELGHYLVGRWFGVRADAFSIGFGKELFGRTDRRGTRWKVSAIPLGGYVQFAGDMNPASQPNAEWLALPQKEREQTFQAKALWQRALIVAAGPFTNFAVAVAILAAFNLAYGKMVVPPVIGGVAEQSAAAEAGLKPEDRITAVDGSAVSDFDDLRSRVVPNPGVDMVLTVQRGTEKFDVNFRVPEVVERDRFGNTFRVGRLGIVSRPGELQQVGPIEAVGLGVRQTGDIMVMMAKGVVQIITGRRSVDELGGPIKIAKYSGEQLSLGWREFAYFVALISINLAFINLLPIPALDGGHLAFYAVEAVRRKPVGQRSQEWAFRTGMALMLALMLFVTINDLISLPIFGS</sequence>
<evidence type="ECO:0000259" key="12">
    <source>
        <dbReference type="SMART" id="SM00228"/>
    </source>
</evidence>
<evidence type="ECO:0000256" key="7">
    <source>
        <dbReference type="ARBA" id="ARBA00022833"/>
    </source>
</evidence>
<evidence type="ECO:0000313" key="14">
    <source>
        <dbReference type="Proteomes" id="UP000016568"/>
    </source>
</evidence>
<evidence type="ECO:0000256" key="11">
    <source>
        <dbReference type="RuleBase" id="RU362031"/>
    </source>
</evidence>
<evidence type="ECO:0000313" key="13">
    <source>
        <dbReference type="EMBL" id="GAD47570.1"/>
    </source>
</evidence>
<dbReference type="GO" id="GO:0006508">
    <property type="term" value="P:proteolysis"/>
    <property type="evidence" value="ECO:0007669"/>
    <property type="project" value="UniProtKB-KW"/>
</dbReference>
<keyword evidence="11" id="KW-0479">Metal-binding</keyword>
<keyword evidence="14" id="KW-1185">Reference proteome</keyword>
<dbReference type="eggNOG" id="COG0750">
    <property type="taxonomic scope" value="Bacteria"/>
</dbReference>
<keyword evidence="10 11" id="KW-0472">Membrane</keyword>
<evidence type="ECO:0000256" key="4">
    <source>
        <dbReference type="ARBA" id="ARBA00022670"/>
    </source>
</evidence>
<dbReference type="AlphaFoldDB" id="U2YHG3"/>
<evidence type="ECO:0000256" key="9">
    <source>
        <dbReference type="ARBA" id="ARBA00023049"/>
    </source>
</evidence>
<organism evidence="13 14">
    <name type="scientific">Caenibius tardaugens NBRC 16725</name>
    <dbReference type="NCBI Taxonomy" id="1219035"/>
    <lineage>
        <taxon>Bacteria</taxon>
        <taxon>Pseudomonadati</taxon>
        <taxon>Pseudomonadota</taxon>
        <taxon>Alphaproteobacteria</taxon>
        <taxon>Sphingomonadales</taxon>
        <taxon>Erythrobacteraceae</taxon>
        <taxon>Caenibius</taxon>
    </lineage>
</organism>
<dbReference type="Proteomes" id="UP000016568">
    <property type="component" value="Unassembled WGS sequence"/>
</dbReference>
<feature type="transmembrane region" description="Helical" evidence="11">
    <location>
        <begin position="295"/>
        <end position="327"/>
    </location>
</feature>
<name>U2YHG3_9SPHN</name>
<dbReference type="InterPro" id="IPR004387">
    <property type="entry name" value="Pept_M50_Zn"/>
</dbReference>
<keyword evidence="9 11" id="KW-0482">Metalloprotease</keyword>
<dbReference type="Pfam" id="PF02163">
    <property type="entry name" value="Peptidase_M50"/>
    <property type="match status" value="1"/>
</dbReference>
<evidence type="ECO:0000256" key="3">
    <source>
        <dbReference type="ARBA" id="ARBA00007931"/>
    </source>
</evidence>
<dbReference type="CDD" id="cd06163">
    <property type="entry name" value="S2P-M50_PDZ_RseP-like"/>
    <property type="match status" value="1"/>
</dbReference>
<feature type="transmembrane region" description="Helical" evidence="11">
    <location>
        <begin position="6"/>
        <end position="24"/>
    </location>
</feature>
<dbReference type="EMBL" id="BASZ01000001">
    <property type="protein sequence ID" value="GAD47570.1"/>
    <property type="molecule type" value="Genomic_DNA"/>
</dbReference>
<dbReference type="GO" id="GO:0016020">
    <property type="term" value="C:membrane"/>
    <property type="evidence" value="ECO:0007669"/>
    <property type="project" value="UniProtKB-SubCell"/>
</dbReference>
<evidence type="ECO:0000256" key="5">
    <source>
        <dbReference type="ARBA" id="ARBA00022692"/>
    </source>
</evidence>
<dbReference type="EC" id="3.4.24.-" evidence="11"/>
<dbReference type="CDD" id="cd23081">
    <property type="entry name" value="cpPDZ_EcRseP-like"/>
    <property type="match status" value="1"/>
</dbReference>
<dbReference type="InterPro" id="IPR008915">
    <property type="entry name" value="Peptidase_M50"/>
</dbReference>
<dbReference type="SMART" id="SM00228">
    <property type="entry name" value="PDZ"/>
    <property type="match status" value="1"/>
</dbReference>
<dbReference type="InterPro" id="IPR001478">
    <property type="entry name" value="PDZ"/>
</dbReference>
<dbReference type="Gene3D" id="2.30.42.10">
    <property type="match status" value="1"/>
</dbReference>
<comment type="subcellular location">
    <subcellularLocation>
        <location evidence="2">Membrane</location>
        <topology evidence="2">Multi-pass membrane protein</topology>
    </subcellularLocation>
</comment>
<gene>
    <name evidence="13" type="ORF">NT2_01_03390</name>
</gene>
<evidence type="ECO:0000256" key="2">
    <source>
        <dbReference type="ARBA" id="ARBA00004141"/>
    </source>
</evidence>
<dbReference type="NCBIfam" id="TIGR00054">
    <property type="entry name" value="RIP metalloprotease RseP"/>
    <property type="match status" value="1"/>
</dbReference>
<dbReference type="RefSeq" id="WP_021688477.1">
    <property type="nucleotide sequence ID" value="NZ_BASZ01000001.1"/>
</dbReference>
<keyword evidence="5 11" id="KW-0812">Transmembrane</keyword>
<dbReference type="PANTHER" id="PTHR42837">
    <property type="entry name" value="REGULATOR OF SIGMA-E PROTEASE RSEP"/>
    <property type="match status" value="1"/>
</dbReference>
<dbReference type="GO" id="GO:0046872">
    <property type="term" value="F:metal ion binding"/>
    <property type="evidence" value="ECO:0007669"/>
    <property type="project" value="UniProtKB-KW"/>
</dbReference>
<keyword evidence="6 11" id="KW-0378">Hydrolase</keyword>
<keyword evidence="7 11" id="KW-0862">Zinc</keyword>
<dbReference type="SUPFAM" id="SSF50156">
    <property type="entry name" value="PDZ domain-like"/>
    <property type="match status" value="1"/>
</dbReference>
<dbReference type="InterPro" id="IPR036034">
    <property type="entry name" value="PDZ_sf"/>
</dbReference>
<protein>
    <recommendedName>
        <fullName evidence="11">Zinc metalloprotease</fullName>
        <ecNumber evidence="11">3.4.24.-</ecNumber>
    </recommendedName>
</protein>
<feature type="transmembrane region" description="Helical" evidence="11">
    <location>
        <begin position="110"/>
        <end position="135"/>
    </location>
</feature>
<reference evidence="13 14" key="1">
    <citation type="submission" date="2013-09" db="EMBL/GenBank/DDBJ databases">
        <title>Whole genome shotgun sequence of Novosphingobium tardaugens NBRC 16725.</title>
        <authorList>
            <person name="Isaki S."/>
            <person name="Hosoyama A."/>
            <person name="Tsuchikane K."/>
            <person name="Katsumata H."/>
            <person name="Ando Y."/>
            <person name="Yamazaki S."/>
            <person name="Fujita N."/>
        </authorList>
    </citation>
    <scope>NUCLEOTIDE SEQUENCE [LARGE SCALE GENOMIC DNA]</scope>
    <source>
        <strain evidence="13 14">NBRC 16725</strain>
    </source>
</reference>
<evidence type="ECO:0000256" key="8">
    <source>
        <dbReference type="ARBA" id="ARBA00022989"/>
    </source>
</evidence>
<dbReference type="Pfam" id="PF17820">
    <property type="entry name" value="PDZ_6"/>
    <property type="match status" value="1"/>
</dbReference>
<accession>U2YHG3</accession>
<dbReference type="GO" id="GO:0004222">
    <property type="term" value="F:metalloendopeptidase activity"/>
    <property type="evidence" value="ECO:0007669"/>
    <property type="project" value="InterPro"/>
</dbReference>
<proteinExistence type="inferred from homology"/>
<dbReference type="PANTHER" id="PTHR42837:SF2">
    <property type="entry name" value="MEMBRANE METALLOPROTEASE ARASP2, CHLOROPLASTIC-RELATED"/>
    <property type="match status" value="1"/>
</dbReference>
<comment type="similarity">
    <text evidence="3 11">Belongs to the peptidase M50B family.</text>
</comment>
<feature type="domain" description="PDZ" evidence="12">
    <location>
        <begin position="119"/>
        <end position="198"/>
    </location>
</feature>
<evidence type="ECO:0000256" key="1">
    <source>
        <dbReference type="ARBA" id="ARBA00001947"/>
    </source>
</evidence>
<dbReference type="InterPro" id="IPR041489">
    <property type="entry name" value="PDZ_6"/>
</dbReference>
<evidence type="ECO:0000256" key="10">
    <source>
        <dbReference type="ARBA" id="ARBA00023136"/>
    </source>
</evidence>
<comment type="caution">
    <text evidence="13">The sequence shown here is derived from an EMBL/GenBank/DDBJ whole genome shotgun (WGS) entry which is preliminary data.</text>
</comment>